<dbReference type="GO" id="GO:0003700">
    <property type="term" value="F:DNA-binding transcription factor activity"/>
    <property type="evidence" value="ECO:0007669"/>
    <property type="project" value="InterPro"/>
</dbReference>
<dbReference type="RefSeq" id="WP_160760707.1">
    <property type="nucleotide sequence ID" value="NZ_BAAADZ010000010.1"/>
</dbReference>
<dbReference type="InterPro" id="IPR039422">
    <property type="entry name" value="MarR/SlyA-like"/>
</dbReference>
<protein>
    <submittedName>
        <fullName evidence="2 3">MarR family transcriptional regulator</fullName>
    </submittedName>
</protein>
<dbReference type="SUPFAM" id="SSF46785">
    <property type="entry name" value="Winged helix' DNA-binding domain"/>
    <property type="match status" value="1"/>
</dbReference>
<feature type="domain" description="HTH marR-type" evidence="1">
    <location>
        <begin position="1"/>
        <end position="135"/>
    </location>
</feature>
<organism evidence="3 4">
    <name type="scientific">Erythrobacter ramosus</name>
    <dbReference type="NCBI Taxonomy" id="35811"/>
    <lineage>
        <taxon>Bacteria</taxon>
        <taxon>Pseudomonadati</taxon>
        <taxon>Pseudomonadota</taxon>
        <taxon>Alphaproteobacteria</taxon>
        <taxon>Sphingomonadales</taxon>
        <taxon>Erythrobacteraceae</taxon>
        <taxon>Erythrobacter/Porphyrobacter group</taxon>
        <taxon>Erythrobacter</taxon>
    </lineage>
</organism>
<dbReference type="InterPro" id="IPR036388">
    <property type="entry name" value="WH-like_DNA-bd_sf"/>
</dbReference>
<comment type="caution">
    <text evidence="3">The sequence shown here is derived from an EMBL/GenBank/DDBJ whole genome shotgun (WGS) entry which is preliminary data.</text>
</comment>
<keyword evidence="2" id="KW-0238">DNA-binding</keyword>
<dbReference type="Proteomes" id="UP000548685">
    <property type="component" value="Unassembled WGS sequence"/>
</dbReference>
<dbReference type="PANTHER" id="PTHR33164:SF43">
    <property type="entry name" value="HTH-TYPE TRANSCRIPTIONAL REPRESSOR YETL"/>
    <property type="match status" value="1"/>
</dbReference>
<dbReference type="Proteomes" id="UP000430021">
    <property type="component" value="Unassembled WGS sequence"/>
</dbReference>
<accession>A0A6I4UML8</accession>
<dbReference type="InterPro" id="IPR000835">
    <property type="entry name" value="HTH_MarR-typ"/>
</dbReference>
<evidence type="ECO:0000313" key="4">
    <source>
        <dbReference type="Proteomes" id="UP000430021"/>
    </source>
</evidence>
<dbReference type="GO" id="GO:0003677">
    <property type="term" value="F:DNA binding"/>
    <property type="evidence" value="ECO:0007669"/>
    <property type="project" value="UniProtKB-KW"/>
</dbReference>
<evidence type="ECO:0000259" key="1">
    <source>
        <dbReference type="PROSITE" id="PS50995"/>
    </source>
</evidence>
<dbReference type="Gene3D" id="1.10.10.10">
    <property type="entry name" value="Winged helix-like DNA-binding domain superfamily/Winged helix DNA-binding domain"/>
    <property type="match status" value="1"/>
</dbReference>
<dbReference type="PANTHER" id="PTHR33164">
    <property type="entry name" value="TRANSCRIPTIONAL REGULATOR, MARR FAMILY"/>
    <property type="match status" value="1"/>
</dbReference>
<dbReference type="EMBL" id="WTYB01000002">
    <property type="protein sequence ID" value="MXP38565.1"/>
    <property type="molecule type" value="Genomic_DNA"/>
</dbReference>
<reference evidence="3 4" key="1">
    <citation type="submission" date="2019-12" db="EMBL/GenBank/DDBJ databases">
        <title>Genomic-based taxomic classification of the family Erythrobacteraceae.</title>
        <authorList>
            <person name="Xu L."/>
        </authorList>
    </citation>
    <scope>NUCLEOTIDE SEQUENCE [LARGE SCALE GENOMIC DNA]</scope>
    <source>
        <strain evidence="3 4">JCM 10282</strain>
    </source>
</reference>
<dbReference type="AlphaFoldDB" id="A0A6I4UML8"/>
<dbReference type="GO" id="GO:0006950">
    <property type="term" value="P:response to stress"/>
    <property type="evidence" value="ECO:0007669"/>
    <property type="project" value="TreeGrafter"/>
</dbReference>
<keyword evidence="5" id="KW-1185">Reference proteome</keyword>
<evidence type="ECO:0000313" key="5">
    <source>
        <dbReference type="Proteomes" id="UP000548685"/>
    </source>
</evidence>
<sequence length="146" mass="15830">MNPLDLTMRWQRHAALLFSFSSFAGRRMKIGLAEVAVLEQLAVAGEMSLGAIGNFLSMPSASMTLLIDRLEGKHMVRRRPNPQDRRGILVSLTDVAMEKAGLDLVPAAEAMTAAAADLTPAERAIVARYFDAVDRCLTDQKASGSK</sequence>
<dbReference type="EMBL" id="JACICE010000002">
    <property type="protein sequence ID" value="MBB3776353.1"/>
    <property type="molecule type" value="Genomic_DNA"/>
</dbReference>
<dbReference type="SMART" id="SM00347">
    <property type="entry name" value="HTH_MARR"/>
    <property type="match status" value="1"/>
</dbReference>
<dbReference type="Pfam" id="PF01047">
    <property type="entry name" value="MarR"/>
    <property type="match status" value="1"/>
</dbReference>
<evidence type="ECO:0000313" key="3">
    <source>
        <dbReference type="EMBL" id="MXP38565.1"/>
    </source>
</evidence>
<dbReference type="PROSITE" id="PS50995">
    <property type="entry name" value="HTH_MARR_2"/>
    <property type="match status" value="1"/>
</dbReference>
<proteinExistence type="predicted"/>
<dbReference type="OrthoDB" id="582199at2"/>
<dbReference type="InterPro" id="IPR036390">
    <property type="entry name" value="WH_DNA-bd_sf"/>
</dbReference>
<reference evidence="2 5" key="2">
    <citation type="submission" date="2020-08" db="EMBL/GenBank/DDBJ databases">
        <title>Genomic Encyclopedia of Type Strains, Phase IV (KMG-IV): sequencing the most valuable type-strain genomes for metagenomic binning, comparative biology and taxonomic classification.</title>
        <authorList>
            <person name="Goeker M."/>
        </authorList>
    </citation>
    <scope>NUCLEOTIDE SEQUENCE [LARGE SCALE GENOMIC DNA]</scope>
    <source>
        <strain evidence="2 5">DSM 8510</strain>
    </source>
</reference>
<gene>
    <name evidence="2" type="ORF">FHS52_002322</name>
    <name evidence="3" type="ORF">GRI59_08075</name>
</gene>
<evidence type="ECO:0000313" key="2">
    <source>
        <dbReference type="EMBL" id="MBB3776353.1"/>
    </source>
</evidence>
<name>A0A6I4UML8_9SPHN</name>